<protein>
    <submittedName>
        <fullName evidence="1">Uncharacterized protein</fullName>
    </submittedName>
</protein>
<organism evidence="1">
    <name type="scientific">human gut metagenome</name>
    <dbReference type="NCBI Taxonomy" id="408170"/>
    <lineage>
        <taxon>unclassified sequences</taxon>
        <taxon>metagenomes</taxon>
        <taxon>organismal metagenomes</taxon>
    </lineage>
</organism>
<evidence type="ECO:0000313" key="1">
    <source>
        <dbReference type="EMBL" id="EKC49864.1"/>
    </source>
</evidence>
<comment type="caution">
    <text evidence="1">The sequence shown here is derived from an EMBL/GenBank/DDBJ whole genome shotgun (WGS) entry which is preliminary data.</text>
</comment>
<gene>
    <name evidence="1" type="ORF">OBE_14421</name>
</gene>
<proteinExistence type="predicted"/>
<feature type="non-terminal residue" evidence="1">
    <location>
        <position position="1"/>
    </location>
</feature>
<reference evidence="1" key="1">
    <citation type="journal article" date="2013" name="Environ. Microbiol.">
        <title>Microbiota from the distal guts of lean and obese adolescents exhibit partial functional redundancy besides clear differences in community structure.</title>
        <authorList>
            <person name="Ferrer M."/>
            <person name="Ruiz A."/>
            <person name="Lanza F."/>
            <person name="Haange S.B."/>
            <person name="Oberbach A."/>
            <person name="Till H."/>
            <person name="Bargiela R."/>
            <person name="Campoy C."/>
            <person name="Segura M.T."/>
            <person name="Richter M."/>
            <person name="von Bergen M."/>
            <person name="Seifert J."/>
            <person name="Suarez A."/>
        </authorList>
    </citation>
    <scope>NUCLEOTIDE SEQUENCE</scope>
</reference>
<dbReference type="AlphaFoldDB" id="K1S376"/>
<name>K1S376_9ZZZZ</name>
<accession>K1S376</accession>
<dbReference type="EMBL" id="AJWZ01009944">
    <property type="protein sequence ID" value="EKC49864.1"/>
    <property type="molecule type" value="Genomic_DNA"/>
</dbReference>
<sequence>SFEFINIHDETPLIKMVKNILKLTFRNKKAINPLYKRYNNDKYCKSDTEKFRKLNPEGQTKSEKVPHISLI</sequence>